<organism evidence="3 4">
    <name type="scientific">Nakamurella endophytica</name>
    <dbReference type="NCBI Taxonomy" id="1748367"/>
    <lineage>
        <taxon>Bacteria</taxon>
        <taxon>Bacillati</taxon>
        <taxon>Actinomycetota</taxon>
        <taxon>Actinomycetes</taxon>
        <taxon>Nakamurellales</taxon>
        <taxon>Nakamurellaceae</taxon>
        <taxon>Nakamurella</taxon>
    </lineage>
</organism>
<evidence type="ECO:0000256" key="1">
    <source>
        <dbReference type="ARBA" id="ARBA00006738"/>
    </source>
</evidence>
<evidence type="ECO:0000313" key="4">
    <source>
        <dbReference type="Proteomes" id="UP000655208"/>
    </source>
</evidence>
<dbReference type="NCBIfam" id="NF009154">
    <property type="entry name" value="PRK12497.3-3"/>
    <property type="match status" value="1"/>
</dbReference>
<proteinExistence type="inferred from homology"/>
<dbReference type="RefSeq" id="WP_188940227.1">
    <property type="nucleotide sequence ID" value="NZ_BMNA01000002.1"/>
</dbReference>
<dbReference type="Proteomes" id="UP000655208">
    <property type="component" value="Unassembled WGS sequence"/>
</dbReference>
<evidence type="ECO:0000256" key="2">
    <source>
        <dbReference type="HAMAP-Rule" id="MF_00048"/>
    </source>
</evidence>
<dbReference type="InterPro" id="IPR011856">
    <property type="entry name" value="tRNA_endonuc-like_dom_sf"/>
</dbReference>
<dbReference type="PANTHER" id="PTHR34039:SF1">
    <property type="entry name" value="UPF0102 PROTEIN YRAN"/>
    <property type="match status" value="1"/>
</dbReference>
<accession>A0A917SMW8</accession>
<dbReference type="CDD" id="cd20736">
    <property type="entry name" value="PoNe_Nuclease"/>
    <property type="match status" value="1"/>
</dbReference>
<dbReference type="GO" id="GO:0003676">
    <property type="term" value="F:nucleic acid binding"/>
    <property type="evidence" value="ECO:0007669"/>
    <property type="project" value="InterPro"/>
</dbReference>
<reference evidence="3" key="2">
    <citation type="submission" date="2020-09" db="EMBL/GenBank/DDBJ databases">
        <authorList>
            <person name="Sun Q."/>
            <person name="Zhou Y."/>
        </authorList>
    </citation>
    <scope>NUCLEOTIDE SEQUENCE</scope>
    <source>
        <strain evidence="3">CGMCC 4.7308</strain>
    </source>
</reference>
<evidence type="ECO:0000313" key="3">
    <source>
        <dbReference type="EMBL" id="GGL90451.1"/>
    </source>
</evidence>
<dbReference type="NCBIfam" id="TIGR00252">
    <property type="entry name" value="YraN family protein"/>
    <property type="match status" value="1"/>
</dbReference>
<dbReference type="HAMAP" id="MF_00048">
    <property type="entry name" value="UPF0102"/>
    <property type="match status" value="1"/>
</dbReference>
<name>A0A917SMW8_9ACTN</name>
<reference evidence="3" key="1">
    <citation type="journal article" date="2014" name="Int. J. Syst. Evol. Microbiol.">
        <title>Complete genome sequence of Corynebacterium casei LMG S-19264T (=DSM 44701T), isolated from a smear-ripened cheese.</title>
        <authorList>
            <consortium name="US DOE Joint Genome Institute (JGI-PGF)"/>
            <person name="Walter F."/>
            <person name="Albersmeier A."/>
            <person name="Kalinowski J."/>
            <person name="Ruckert C."/>
        </authorList>
    </citation>
    <scope>NUCLEOTIDE SEQUENCE</scope>
    <source>
        <strain evidence="3">CGMCC 4.7308</strain>
    </source>
</reference>
<dbReference type="AlphaFoldDB" id="A0A917SMW8"/>
<sequence>MTATTDELGRRGEDLAVGFLERQGLVVISRNWRCREGEIDVVATDGIDQVVFCEVKTRSGTGFGTPAESVTPDKRRRLRRLAQLYLSQHVDRWVRVRFDVVAVLCRPGVPPTVEHVRAAF</sequence>
<dbReference type="InterPro" id="IPR011335">
    <property type="entry name" value="Restrct_endonuc-II-like"/>
</dbReference>
<gene>
    <name evidence="3" type="primary">yraN</name>
    <name evidence="3" type="ORF">GCM10011594_07620</name>
</gene>
<protein>
    <recommendedName>
        <fullName evidence="2">UPF0102 protein GCM10011594_07620</fullName>
    </recommendedName>
</protein>
<comment type="similarity">
    <text evidence="1 2">Belongs to the UPF0102 family.</text>
</comment>
<keyword evidence="4" id="KW-1185">Reference proteome</keyword>
<dbReference type="Pfam" id="PF02021">
    <property type="entry name" value="UPF0102"/>
    <property type="match status" value="1"/>
</dbReference>
<dbReference type="InterPro" id="IPR003509">
    <property type="entry name" value="UPF0102_YraN-like"/>
</dbReference>
<dbReference type="EMBL" id="BMNA01000002">
    <property type="protein sequence ID" value="GGL90451.1"/>
    <property type="molecule type" value="Genomic_DNA"/>
</dbReference>
<dbReference type="SUPFAM" id="SSF52980">
    <property type="entry name" value="Restriction endonuclease-like"/>
    <property type="match status" value="1"/>
</dbReference>
<dbReference type="Gene3D" id="3.40.1350.10">
    <property type="match status" value="1"/>
</dbReference>
<dbReference type="PANTHER" id="PTHR34039">
    <property type="entry name" value="UPF0102 PROTEIN YRAN"/>
    <property type="match status" value="1"/>
</dbReference>
<comment type="caution">
    <text evidence="3">The sequence shown here is derived from an EMBL/GenBank/DDBJ whole genome shotgun (WGS) entry which is preliminary data.</text>
</comment>
<dbReference type="NCBIfam" id="NF009150">
    <property type="entry name" value="PRK12497.1-3"/>
    <property type="match status" value="1"/>
</dbReference>